<dbReference type="PANTHER" id="PTHR47052">
    <property type="entry name" value="CONSERVED SERINE PROLINE-RICH PROTEIN (AFU_ORTHOLOGUE AFUA_2G01790)"/>
    <property type="match status" value="1"/>
</dbReference>
<dbReference type="PROSITE" id="PS50004">
    <property type="entry name" value="C2"/>
    <property type="match status" value="1"/>
</dbReference>
<protein>
    <recommendedName>
        <fullName evidence="2">C2 domain-containing protein</fullName>
    </recommendedName>
</protein>
<dbReference type="CDD" id="cd08681">
    <property type="entry name" value="C2_fungal_Inn1p-like"/>
    <property type="match status" value="1"/>
</dbReference>
<dbReference type="PANTHER" id="PTHR47052:SF3">
    <property type="entry name" value="INGRESSION PROTEIN 1"/>
    <property type="match status" value="1"/>
</dbReference>
<dbReference type="Proteomes" id="UP000001072">
    <property type="component" value="Unassembled WGS sequence"/>
</dbReference>
<reference evidence="4" key="1">
    <citation type="journal article" date="2011" name="Proc. Natl. Acad. Sci. U.S.A.">
        <title>Obligate biotrophy features unraveled by the genomic analysis of rust fungi.</title>
        <authorList>
            <person name="Duplessis S."/>
            <person name="Cuomo C.A."/>
            <person name="Lin Y.-C."/>
            <person name="Aerts A."/>
            <person name="Tisserant E."/>
            <person name="Veneault-Fourrey C."/>
            <person name="Joly D.L."/>
            <person name="Hacquard S."/>
            <person name="Amselem J."/>
            <person name="Cantarel B.L."/>
            <person name="Chiu R."/>
            <person name="Coutinho P.M."/>
            <person name="Feau N."/>
            <person name="Field M."/>
            <person name="Frey P."/>
            <person name="Gelhaye E."/>
            <person name="Goldberg J."/>
            <person name="Grabherr M.G."/>
            <person name="Kodira C.D."/>
            <person name="Kohler A."/>
            <person name="Kuees U."/>
            <person name="Lindquist E.A."/>
            <person name="Lucas S.M."/>
            <person name="Mago R."/>
            <person name="Mauceli E."/>
            <person name="Morin E."/>
            <person name="Murat C."/>
            <person name="Pangilinan J.L."/>
            <person name="Park R."/>
            <person name="Pearson M."/>
            <person name="Quesneville H."/>
            <person name="Rouhier N."/>
            <person name="Sakthikumar S."/>
            <person name="Salamov A.A."/>
            <person name="Schmutz J."/>
            <person name="Selles B."/>
            <person name="Shapiro H."/>
            <person name="Tanguay P."/>
            <person name="Tuskan G.A."/>
            <person name="Henrissat B."/>
            <person name="Van de Peer Y."/>
            <person name="Rouze P."/>
            <person name="Ellis J.G."/>
            <person name="Dodds P.N."/>
            <person name="Schein J.E."/>
            <person name="Zhong S."/>
            <person name="Hamelin R.C."/>
            <person name="Grigoriev I.V."/>
            <person name="Szabo L.J."/>
            <person name="Martin F."/>
        </authorList>
    </citation>
    <scope>NUCLEOTIDE SEQUENCE [LARGE SCALE GENOMIC DNA]</scope>
    <source>
        <strain evidence="4">98AG31 / pathotype 3-4-7</strain>
    </source>
</reference>
<dbReference type="AlphaFoldDB" id="F4RDA5"/>
<dbReference type="GeneID" id="18931758"/>
<dbReference type="Pfam" id="PF00168">
    <property type="entry name" value="C2"/>
    <property type="match status" value="1"/>
</dbReference>
<dbReference type="VEuPathDB" id="FungiDB:MELLADRAFT_71212"/>
<evidence type="ECO:0000256" key="1">
    <source>
        <dbReference type="SAM" id="MobiDB-lite"/>
    </source>
</evidence>
<dbReference type="OrthoDB" id="270970at2759"/>
<evidence type="ECO:0000259" key="2">
    <source>
        <dbReference type="PROSITE" id="PS50004"/>
    </source>
</evidence>
<dbReference type="STRING" id="747676.F4RDA5"/>
<dbReference type="InterPro" id="IPR000008">
    <property type="entry name" value="C2_dom"/>
</dbReference>
<dbReference type="InterPro" id="IPR037791">
    <property type="entry name" value="C2_fungal_Inn1"/>
</dbReference>
<gene>
    <name evidence="3" type="ORF">MELLADRAFT_71212</name>
</gene>
<keyword evidence="4" id="KW-1185">Reference proteome</keyword>
<organism evidence="4">
    <name type="scientific">Melampsora larici-populina (strain 98AG31 / pathotype 3-4-7)</name>
    <name type="common">Poplar leaf rust fungus</name>
    <dbReference type="NCBI Taxonomy" id="747676"/>
    <lineage>
        <taxon>Eukaryota</taxon>
        <taxon>Fungi</taxon>
        <taxon>Dikarya</taxon>
        <taxon>Basidiomycota</taxon>
        <taxon>Pucciniomycotina</taxon>
        <taxon>Pucciniomycetes</taxon>
        <taxon>Pucciniales</taxon>
        <taxon>Melampsoraceae</taxon>
        <taxon>Melampsora</taxon>
    </lineage>
</organism>
<sequence length="247" mass="27387">MGGPLGTLIVVVLKARNLPNKQRIGKQDPFATCEYLSDTKRTKADKRGGQHPLWDDELRFEIYENLKDVKPSTKVSSPIKSSHPSSSLELNVKELRIAVYAHDSHHPELIGEGTVDITDTLRKGEFDEWVTITHKDKYQGEIYLEMTFYSAKPPPVKQRNVGGRRPKQIPRNVVAKPKVHKARSQVRDITTKVDIGNLPPCLRAGKLAQNTEVSTIHTLPLPGEPAVNTSPVPGDPECDTGSACTIM</sequence>
<dbReference type="Gene3D" id="2.60.40.150">
    <property type="entry name" value="C2 domain"/>
    <property type="match status" value="1"/>
</dbReference>
<dbReference type="EMBL" id="GL883097">
    <property type="protein sequence ID" value="EGG09642.1"/>
    <property type="molecule type" value="Genomic_DNA"/>
</dbReference>
<name>F4RDA5_MELLP</name>
<feature type="region of interest" description="Disordered" evidence="1">
    <location>
        <begin position="220"/>
        <end position="247"/>
    </location>
</feature>
<accession>F4RDA5</accession>
<dbReference type="InterPro" id="IPR052981">
    <property type="entry name" value="Ingression_C2_domain"/>
</dbReference>
<dbReference type="SMART" id="SM00239">
    <property type="entry name" value="C2"/>
    <property type="match status" value="1"/>
</dbReference>
<dbReference type="InParanoid" id="F4RDA5"/>
<dbReference type="eggNOG" id="ENOG502S27K">
    <property type="taxonomic scope" value="Eukaryota"/>
</dbReference>
<evidence type="ECO:0000313" key="3">
    <source>
        <dbReference type="EMBL" id="EGG09642.1"/>
    </source>
</evidence>
<dbReference type="KEGG" id="mlr:MELLADRAFT_71212"/>
<evidence type="ECO:0000313" key="4">
    <source>
        <dbReference type="Proteomes" id="UP000001072"/>
    </source>
</evidence>
<dbReference type="SUPFAM" id="SSF49562">
    <property type="entry name" value="C2 domain (Calcium/lipid-binding domain, CaLB)"/>
    <property type="match status" value="1"/>
</dbReference>
<feature type="domain" description="C2" evidence="2">
    <location>
        <begin position="1"/>
        <end position="130"/>
    </location>
</feature>
<dbReference type="InterPro" id="IPR035892">
    <property type="entry name" value="C2_domain_sf"/>
</dbReference>
<proteinExistence type="predicted"/>
<dbReference type="HOGENOM" id="CLU_1124765_0_0_1"/>
<dbReference type="RefSeq" id="XP_007407369.1">
    <property type="nucleotide sequence ID" value="XM_007407307.1"/>
</dbReference>